<protein>
    <recommendedName>
        <fullName evidence="3">Lipoprotein</fullName>
    </recommendedName>
</protein>
<dbReference type="RefSeq" id="WP_207324874.1">
    <property type="nucleotide sequence ID" value="NZ_CP071504.1"/>
</dbReference>
<evidence type="ECO:0000313" key="1">
    <source>
        <dbReference type="EMBL" id="QSX29840.1"/>
    </source>
</evidence>
<dbReference type="PROSITE" id="PS51257">
    <property type="entry name" value="PROKAR_LIPOPROTEIN"/>
    <property type="match status" value="1"/>
</dbReference>
<dbReference type="KEGG" id="scyp:JYB88_16905"/>
<accession>A0A974XJZ7</accession>
<keyword evidence="2" id="KW-1185">Reference proteome</keyword>
<gene>
    <name evidence="1" type="ORF">JYB88_16905</name>
</gene>
<evidence type="ECO:0008006" key="3">
    <source>
        <dbReference type="Google" id="ProtNLM"/>
    </source>
</evidence>
<evidence type="ECO:0000313" key="2">
    <source>
        <dbReference type="Proteomes" id="UP000663281"/>
    </source>
</evidence>
<reference evidence="1 2" key="1">
    <citation type="submission" date="2021-03" db="EMBL/GenBank/DDBJ databases">
        <title>Novel species identification of genus Shewanella.</title>
        <authorList>
            <person name="Liu G."/>
            <person name="Zhang Q."/>
        </authorList>
    </citation>
    <scope>NUCLEOTIDE SEQUENCE [LARGE SCALE GENOMIC DNA]</scope>
    <source>
        <strain evidence="1 2">FJAT-53726</strain>
    </source>
</reference>
<sequence>MPEIRLRHYAIAVLLLLPLFGGCSSRTVFLHPGDEPQQAAQLAANLIRAGYKVAPMKTALPEANQQAQIIYHPLLSGSDYLNGIVQIMASNGYSQPKLLDINQANQFFTQGNLGIFLPMHGQRLPPVMATHDCSRLRATLEPQATGELDLDIVQTDADLLLKGSYRLDWSGSGTLELKGQRFHVNLSSTQVETNFGTKDADLLELEQENVTEGPLPRHCSFIAIYGL</sequence>
<organism evidence="1 2">
    <name type="scientific">Shewanella cyperi</name>
    <dbReference type="NCBI Taxonomy" id="2814292"/>
    <lineage>
        <taxon>Bacteria</taxon>
        <taxon>Pseudomonadati</taxon>
        <taxon>Pseudomonadota</taxon>
        <taxon>Gammaproteobacteria</taxon>
        <taxon>Alteromonadales</taxon>
        <taxon>Shewanellaceae</taxon>
        <taxon>Shewanella</taxon>
    </lineage>
</organism>
<name>A0A974XJZ7_9GAMM</name>
<dbReference type="AlphaFoldDB" id="A0A974XJZ7"/>
<dbReference type="Proteomes" id="UP000663281">
    <property type="component" value="Chromosome"/>
</dbReference>
<dbReference type="EMBL" id="CP071504">
    <property type="protein sequence ID" value="QSX29840.1"/>
    <property type="molecule type" value="Genomic_DNA"/>
</dbReference>
<proteinExistence type="predicted"/>